<dbReference type="EMBL" id="LR130778">
    <property type="protein sequence ID" value="VDN49037.1"/>
    <property type="molecule type" value="Genomic_DNA"/>
</dbReference>
<dbReference type="PANTHER" id="PTHR13799">
    <property type="entry name" value="NGG1 INTERACTING FACTOR 3"/>
    <property type="match status" value="1"/>
</dbReference>
<feature type="binding site" evidence="4">
    <location>
        <position position="103"/>
    </location>
    <ligand>
        <name>a divalent metal cation</name>
        <dbReference type="ChEBI" id="CHEBI:60240"/>
        <label>1</label>
    </ligand>
</feature>
<evidence type="ECO:0000256" key="2">
    <source>
        <dbReference type="ARBA" id="ARBA00022112"/>
    </source>
</evidence>
<evidence type="ECO:0000313" key="6">
    <source>
        <dbReference type="Proteomes" id="UP000279029"/>
    </source>
</evidence>
<keyword evidence="6" id="KW-1185">Reference proteome</keyword>
<dbReference type="SUPFAM" id="SSF102705">
    <property type="entry name" value="NIF3 (NGG1p interacting factor 3)-like"/>
    <property type="match status" value="1"/>
</dbReference>
<evidence type="ECO:0000256" key="1">
    <source>
        <dbReference type="ARBA" id="ARBA00006964"/>
    </source>
</evidence>
<dbReference type="AlphaFoldDB" id="A0A3P7PZT6"/>
<dbReference type="OrthoDB" id="9792792at2"/>
<proteinExistence type="inferred from homology"/>
<feature type="binding site" evidence="4">
    <location>
        <position position="65"/>
    </location>
    <ligand>
        <name>a divalent metal cation</name>
        <dbReference type="ChEBI" id="CHEBI:60240"/>
        <label>1</label>
    </ligand>
</feature>
<dbReference type="GO" id="GO:0005737">
    <property type="term" value="C:cytoplasm"/>
    <property type="evidence" value="ECO:0007669"/>
    <property type="project" value="TreeGrafter"/>
</dbReference>
<name>A0A3P7PZT6_9FIRM</name>
<feature type="binding site" evidence="4">
    <location>
        <position position="220"/>
    </location>
    <ligand>
        <name>a divalent metal cation</name>
        <dbReference type="ChEBI" id="CHEBI:60240"/>
        <label>1</label>
    </ligand>
</feature>
<comment type="similarity">
    <text evidence="1">Belongs to the GTP cyclohydrolase I type 2/NIF3 family.</text>
</comment>
<dbReference type="GO" id="GO:0046872">
    <property type="term" value="F:metal ion binding"/>
    <property type="evidence" value="ECO:0007669"/>
    <property type="project" value="UniProtKB-KW"/>
</dbReference>
<organism evidence="5 6">
    <name type="scientific">Petrocella atlantisensis</name>
    <dbReference type="NCBI Taxonomy" id="2173034"/>
    <lineage>
        <taxon>Bacteria</taxon>
        <taxon>Bacillati</taxon>
        <taxon>Bacillota</taxon>
        <taxon>Clostridia</taxon>
        <taxon>Lachnospirales</taxon>
        <taxon>Vallitaleaceae</taxon>
        <taxon>Petrocella</taxon>
    </lineage>
</organism>
<dbReference type="Pfam" id="PF01784">
    <property type="entry name" value="DUF34_NIF3"/>
    <property type="match status" value="1"/>
</dbReference>
<keyword evidence="3 4" id="KW-0479">Metal-binding</keyword>
<sequence>MKLNEIIKIIEKVVPKEAIEQGDPCGLQIGKYQKDIRHIRVALEASIDVIEGAIKDDVDMLFVHHPLIYTPIQNICDDTVTGHKIQELIRSDIALYVAHSNMDRATNGLNRYFGNKIELEHITEMSIDTHGYTLIGNLKKPMSLKSYAVFLGQKLSMPNLKYVGDDQKNIEKAAFVTGSGMSLLKEEMFDEVDVFLTGDLKYHDAMWVYESGNCVIDVTHYGSEIMVTELMYELLLQHMDKSVIVSKDNYLVNPIKNSEV</sequence>
<evidence type="ECO:0000256" key="4">
    <source>
        <dbReference type="PIRSR" id="PIRSR602678-1"/>
    </source>
</evidence>
<dbReference type="Gene3D" id="3.40.1390.30">
    <property type="entry name" value="NIF3 (NGG1p interacting factor 3)-like"/>
    <property type="match status" value="2"/>
</dbReference>
<gene>
    <name evidence="5" type="ORF">PATL70BA_3118</name>
</gene>
<feature type="binding site" evidence="4">
    <location>
        <position position="64"/>
    </location>
    <ligand>
        <name>a divalent metal cation</name>
        <dbReference type="ChEBI" id="CHEBI:60240"/>
        <label>2</label>
    </ligand>
</feature>
<protein>
    <recommendedName>
        <fullName evidence="2">GTP cyclohydrolase 1 type 2 homolog</fullName>
    </recommendedName>
</protein>
<feature type="binding site" evidence="4">
    <location>
        <position position="224"/>
    </location>
    <ligand>
        <name>a divalent metal cation</name>
        <dbReference type="ChEBI" id="CHEBI:60240"/>
        <label>1</label>
    </ligand>
</feature>
<dbReference type="Proteomes" id="UP000279029">
    <property type="component" value="Chromosome"/>
</dbReference>
<dbReference type="KEGG" id="cbar:PATL70BA_3118"/>
<accession>A0A3P7PZT6</accession>
<dbReference type="FunFam" id="3.40.1390.30:FF:000001">
    <property type="entry name" value="GTP cyclohydrolase 1 type 2"/>
    <property type="match status" value="1"/>
</dbReference>
<dbReference type="InterPro" id="IPR036069">
    <property type="entry name" value="DUF34/NIF3_sf"/>
</dbReference>
<reference evidence="5 6" key="1">
    <citation type="submission" date="2018-09" db="EMBL/GenBank/DDBJ databases">
        <authorList>
            <person name="Postec A."/>
        </authorList>
    </citation>
    <scope>NUCLEOTIDE SEQUENCE [LARGE SCALE GENOMIC DNA]</scope>
    <source>
        <strain evidence="5">70B-A</strain>
    </source>
</reference>
<evidence type="ECO:0000313" key="5">
    <source>
        <dbReference type="EMBL" id="VDN49037.1"/>
    </source>
</evidence>
<dbReference type="NCBIfam" id="TIGR00486">
    <property type="entry name" value="YbgI_SA1388"/>
    <property type="match status" value="1"/>
</dbReference>
<evidence type="ECO:0000256" key="3">
    <source>
        <dbReference type="ARBA" id="ARBA00022723"/>
    </source>
</evidence>
<dbReference type="RefSeq" id="WP_125138080.1">
    <property type="nucleotide sequence ID" value="NZ_LR130778.1"/>
</dbReference>
<dbReference type="PANTHER" id="PTHR13799:SF14">
    <property type="entry name" value="GTP CYCLOHYDROLASE 1 TYPE 2 HOMOLOG"/>
    <property type="match status" value="1"/>
</dbReference>
<dbReference type="InterPro" id="IPR002678">
    <property type="entry name" value="DUF34/NIF3"/>
</dbReference>